<dbReference type="Proteomes" id="UP000887579">
    <property type="component" value="Unplaced"/>
</dbReference>
<proteinExistence type="predicted"/>
<evidence type="ECO:0000313" key="1">
    <source>
        <dbReference type="Proteomes" id="UP000887579"/>
    </source>
</evidence>
<name>A0AC34F3S0_9BILA</name>
<evidence type="ECO:0000313" key="2">
    <source>
        <dbReference type="WBParaSite" id="ES5_v2.g11722.t1"/>
    </source>
</evidence>
<dbReference type="WBParaSite" id="ES5_v2.g11722.t1">
    <property type="protein sequence ID" value="ES5_v2.g11722.t1"/>
    <property type="gene ID" value="ES5_v2.g11722"/>
</dbReference>
<accession>A0AC34F3S0</accession>
<protein>
    <submittedName>
        <fullName evidence="2">Uncharacterized protein</fullName>
    </submittedName>
</protein>
<reference evidence="2" key="1">
    <citation type="submission" date="2022-11" db="UniProtKB">
        <authorList>
            <consortium name="WormBaseParasite"/>
        </authorList>
    </citation>
    <scope>IDENTIFICATION</scope>
</reference>
<sequence length="199" mass="21553">MMYGRIFAVLIFILLPTFIYGLQCDVSVSCEKQGGGIWSVTGQPKECDACASFSCWVTHAHGVVHGSGCFDDFNKTCSSTIPTKALAVIEDNQNNYTFGNHMIMVALSNSSLENETAAYMYKELKKVVQFNKFAAGTFRSRAPALHCGITLGANGQQHLLTDNISIPLLPTTTLKSKGTQTAAFGLTGMAILALTFIFF</sequence>
<organism evidence="1 2">
    <name type="scientific">Panagrolaimus sp. ES5</name>
    <dbReference type="NCBI Taxonomy" id="591445"/>
    <lineage>
        <taxon>Eukaryota</taxon>
        <taxon>Metazoa</taxon>
        <taxon>Ecdysozoa</taxon>
        <taxon>Nematoda</taxon>
        <taxon>Chromadorea</taxon>
        <taxon>Rhabditida</taxon>
        <taxon>Tylenchina</taxon>
        <taxon>Panagrolaimomorpha</taxon>
        <taxon>Panagrolaimoidea</taxon>
        <taxon>Panagrolaimidae</taxon>
        <taxon>Panagrolaimus</taxon>
    </lineage>
</organism>